<evidence type="ECO:0000313" key="1">
    <source>
        <dbReference type="EMBL" id="MDX8416559.1"/>
    </source>
</evidence>
<accession>A0ABU4WJY0</accession>
<keyword evidence="2" id="KW-1185">Reference proteome</keyword>
<dbReference type="RefSeq" id="WP_320324895.1">
    <property type="nucleotide sequence ID" value="NZ_JALBUS010000002.1"/>
</dbReference>
<evidence type="ECO:0000313" key="2">
    <source>
        <dbReference type="Proteomes" id="UP001285244"/>
    </source>
</evidence>
<dbReference type="Proteomes" id="UP001285244">
    <property type="component" value="Unassembled WGS sequence"/>
</dbReference>
<comment type="caution">
    <text evidence="1">The sequence shown here is derived from an EMBL/GenBank/DDBJ whole genome shotgun (WGS) entry which is preliminary data.</text>
</comment>
<gene>
    <name evidence="1" type="ORF">MOZ64_01710</name>
</gene>
<proteinExistence type="predicted"/>
<dbReference type="EMBL" id="JALBUS010000002">
    <property type="protein sequence ID" value="MDX8416559.1"/>
    <property type="molecule type" value="Genomic_DNA"/>
</dbReference>
<sequence>MAEAKKGLVTRDKKVAFMQVSGATDGTYTRMTKFTEMSKSSNANEYSRKYVDQPGEDSDVTGYSPSYSYAFDQYVGNAVHDDIVKITDNELVGDDAVRTIIVVDFTQPGTTEGSYKAKKRQYSVIPDSDGDDENTYTYSGDLKSKGVSTDVVVTTSDDWATCKESAGA</sequence>
<evidence type="ECO:0008006" key="3">
    <source>
        <dbReference type="Google" id="ProtNLM"/>
    </source>
</evidence>
<name>A0ABU4WJY0_9FIRM</name>
<organism evidence="1 2">
    <name type="scientific">Absicoccus intestinalis</name>
    <dbReference type="NCBI Taxonomy" id="2926319"/>
    <lineage>
        <taxon>Bacteria</taxon>
        <taxon>Bacillati</taxon>
        <taxon>Bacillota</taxon>
        <taxon>Erysipelotrichia</taxon>
        <taxon>Erysipelotrichales</taxon>
        <taxon>Erysipelotrichaceae</taxon>
        <taxon>Absicoccus</taxon>
    </lineage>
</organism>
<protein>
    <recommendedName>
        <fullName evidence="3">Phage tail protein</fullName>
    </recommendedName>
</protein>
<reference evidence="1 2" key="1">
    <citation type="submission" date="2022-03" db="EMBL/GenBank/DDBJ databases">
        <title>Novel taxa within the pig intestine.</title>
        <authorList>
            <person name="Wylensek D."/>
            <person name="Bishof K."/>
            <person name="Afrizal A."/>
            <person name="Clavel T."/>
        </authorList>
    </citation>
    <scope>NUCLEOTIDE SEQUENCE [LARGE SCALE GENOMIC DNA]</scope>
    <source>
        <strain evidence="1 2">Cla-KB-P134</strain>
    </source>
</reference>